<evidence type="ECO:0000256" key="1">
    <source>
        <dbReference type="ARBA" id="ARBA00007009"/>
    </source>
</evidence>
<evidence type="ECO:0000256" key="4">
    <source>
        <dbReference type="SAM" id="MobiDB-lite"/>
    </source>
</evidence>
<dbReference type="AlphaFoldDB" id="A0AAE0IJH5"/>
<evidence type="ECO:0000313" key="6">
    <source>
        <dbReference type="Proteomes" id="UP001283341"/>
    </source>
</evidence>
<dbReference type="InterPro" id="IPR004298">
    <property type="entry name" value="Nicotian_synth"/>
</dbReference>
<reference evidence="5" key="1">
    <citation type="journal article" date="2023" name="Mol. Phylogenet. Evol.">
        <title>Genome-scale phylogeny and comparative genomics of the fungal order Sordariales.</title>
        <authorList>
            <person name="Hensen N."/>
            <person name="Bonometti L."/>
            <person name="Westerberg I."/>
            <person name="Brannstrom I.O."/>
            <person name="Guillou S."/>
            <person name="Cros-Aarteil S."/>
            <person name="Calhoun S."/>
            <person name="Haridas S."/>
            <person name="Kuo A."/>
            <person name="Mondo S."/>
            <person name="Pangilinan J."/>
            <person name="Riley R."/>
            <person name="LaButti K."/>
            <person name="Andreopoulos B."/>
            <person name="Lipzen A."/>
            <person name="Chen C."/>
            <person name="Yan M."/>
            <person name="Daum C."/>
            <person name="Ng V."/>
            <person name="Clum A."/>
            <person name="Steindorff A."/>
            <person name="Ohm R.A."/>
            <person name="Martin F."/>
            <person name="Silar P."/>
            <person name="Natvig D.O."/>
            <person name="Lalanne C."/>
            <person name="Gautier V."/>
            <person name="Ament-Velasquez S.L."/>
            <person name="Kruys A."/>
            <person name="Hutchinson M.I."/>
            <person name="Powell A.J."/>
            <person name="Barry K."/>
            <person name="Miller A.N."/>
            <person name="Grigoriev I.V."/>
            <person name="Debuchy R."/>
            <person name="Gladieux P."/>
            <person name="Hiltunen Thoren M."/>
            <person name="Johannesson H."/>
        </authorList>
    </citation>
    <scope>NUCLEOTIDE SEQUENCE</scope>
    <source>
        <strain evidence="5">CBS 118394</strain>
    </source>
</reference>
<keyword evidence="3" id="KW-0949">S-adenosyl-L-methionine</keyword>
<comment type="caution">
    <text evidence="5">The sequence shown here is derived from an EMBL/GenBank/DDBJ whole genome shotgun (WGS) entry which is preliminary data.</text>
</comment>
<feature type="compositionally biased region" description="Low complexity" evidence="4">
    <location>
        <begin position="18"/>
        <end position="30"/>
    </location>
</feature>
<dbReference type="SUPFAM" id="SSF53335">
    <property type="entry name" value="S-adenosyl-L-methionine-dependent methyltransferases"/>
    <property type="match status" value="1"/>
</dbReference>
<keyword evidence="6" id="KW-1185">Reference proteome</keyword>
<proteinExistence type="inferred from homology"/>
<feature type="region of interest" description="Disordered" evidence="4">
    <location>
        <begin position="18"/>
        <end position="37"/>
    </location>
</feature>
<dbReference type="PROSITE" id="PS51142">
    <property type="entry name" value="NAS"/>
    <property type="match status" value="1"/>
</dbReference>
<dbReference type="InterPro" id="IPR029063">
    <property type="entry name" value="SAM-dependent_MTases_sf"/>
</dbReference>
<gene>
    <name evidence="5" type="ORF">B0H66DRAFT_143409</name>
</gene>
<dbReference type="EMBL" id="JAUEDM010000002">
    <property type="protein sequence ID" value="KAK3325917.1"/>
    <property type="molecule type" value="Genomic_DNA"/>
</dbReference>
<evidence type="ECO:0000256" key="2">
    <source>
        <dbReference type="ARBA" id="ARBA00022679"/>
    </source>
</evidence>
<evidence type="ECO:0000313" key="5">
    <source>
        <dbReference type="EMBL" id="KAK3325917.1"/>
    </source>
</evidence>
<reference evidence="5" key="2">
    <citation type="submission" date="2023-06" db="EMBL/GenBank/DDBJ databases">
        <authorList>
            <consortium name="Lawrence Berkeley National Laboratory"/>
            <person name="Haridas S."/>
            <person name="Hensen N."/>
            <person name="Bonometti L."/>
            <person name="Westerberg I."/>
            <person name="Brannstrom I.O."/>
            <person name="Guillou S."/>
            <person name="Cros-Aarteil S."/>
            <person name="Calhoun S."/>
            <person name="Kuo A."/>
            <person name="Mondo S."/>
            <person name="Pangilinan J."/>
            <person name="Riley R."/>
            <person name="Labutti K."/>
            <person name="Andreopoulos B."/>
            <person name="Lipzen A."/>
            <person name="Chen C."/>
            <person name="Yanf M."/>
            <person name="Daum C."/>
            <person name="Ng V."/>
            <person name="Clum A."/>
            <person name="Steindorff A."/>
            <person name="Ohm R."/>
            <person name="Martin F."/>
            <person name="Silar P."/>
            <person name="Natvig D."/>
            <person name="Lalanne C."/>
            <person name="Gautier V."/>
            <person name="Ament-Velasquez S.L."/>
            <person name="Kruys A."/>
            <person name="Hutchinson M.I."/>
            <person name="Powell A.J."/>
            <person name="Barry K."/>
            <person name="Miller A.N."/>
            <person name="Grigoriev I.V."/>
            <person name="Debuchy R."/>
            <person name="Gladieux P."/>
            <person name="Thoren M.H."/>
            <person name="Johannesson H."/>
        </authorList>
    </citation>
    <scope>NUCLEOTIDE SEQUENCE</scope>
    <source>
        <strain evidence="5">CBS 118394</strain>
    </source>
</reference>
<dbReference type="Pfam" id="PF03059">
    <property type="entry name" value="NAS"/>
    <property type="match status" value="1"/>
</dbReference>
<dbReference type="PANTHER" id="PTHR32266">
    <property type="entry name" value="NICOTIANAMINE SYNTHASE 3"/>
    <property type="match status" value="1"/>
</dbReference>
<evidence type="ECO:0000256" key="3">
    <source>
        <dbReference type="ARBA" id="ARBA00022691"/>
    </source>
</evidence>
<dbReference type="Proteomes" id="UP001283341">
    <property type="component" value="Unassembled WGS sequence"/>
</dbReference>
<accession>A0AAE0IJH5</accession>
<dbReference type="GO" id="GO:0030418">
    <property type="term" value="P:nicotianamine biosynthetic process"/>
    <property type="evidence" value="ECO:0007669"/>
    <property type="project" value="InterPro"/>
</dbReference>
<dbReference type="GO" id="GO:0030410">
    <property type="term" value="F:nicotianamine synthase activity"/>
    <property type="evidence" value="ECO:0007669"/>
    <property type="project" value="InterPro"/>
</dbReference>
<name>A0AAE0IJH5_9PEZI</name>
<protein>
    <submittedName>
        <fullName evidence="5">Nicotianamine synthase</fullName>
    </submittedName>
</protein>
<sequence>MLAKMQTFLCWLPFRSPKAKASTSPAASRSCPTLAPTSSHYTSQDTIVNIEKSANVKDQLQDAKMENGKVEEIRGKILETYAKLVELKGDYRPGETINKLLGNLVPVCAEIHDQETVKQVVENAEIQAILPGLRQICSASESCLESYWADRIIQGEPGDEAVTRLKKEFLYFGNYEQLAWLEYCGILAARRTPPKKVAFIGSGPLPLTSLCLLQELKKDYSPSTITILNIDISQAAIDVSKKLCDSLGEWAHGMEFACDKAGSSDLDLQDFDVVYVAALVGISQDDKESIVVDVANTMRPGALLVVRSTLGLRTCLYPEVDMAKEKLLEKLEPCLTLHPHDQVVNSFIVTKVKE</sequence>
<dbReference type="PANTHER" id="PTHR32266:SF12">
    <property type="entry name" value="NICOTIANAMINE SYNTHASE 3"/>
    <property type="match status" value="1"/>
</dbReference>
<organism evidence="5 6">
    <name type="scientific">Apodospora peruviana</name>
    <dbReference type="NCBI Taxonomy" id="516989"/>
    <lineage>
        <taxon>Eukaryota</taxon>
        <taxon>Fungi</taxon>
        <taxon>Dikarya</taxon>
        <taxon>Ascomycota</taxon>
        <taxon>Pezizomycotina</taxon>
        <taxon>Sordariomycetes</taxon>
        <taxon>Sordariomycetidae</taxon>
        <taxon>Sordariales</taxon>
        <taxon>Lasiosphaeriaceae</taxon>
        <taxon>Apodospora</taxon>
    </lineage>
</organism>
<dbReference type="Gene3D" id="3.40.50.150">
    <property type="entry name" value="Vaccinia Virus protein VP39"/>
    <property type="match status" value="1"/>
</dbReference>
<comment type="similarity">
    <text evidence="1">Belongs to the nicotianamine synthase (NAS)-like family.</text>
</comment>
<keyword evidence="2" id="KW-0808">Transferase</keyword>